<dbReference type="Proteomes" id="UP000626109">
    <property type="component" value="Unassembled WGS sequence"/>
</dbReference>
<sequence>NRQHDSRASSLQQMAALGFKRGRKPSEAAVLSKAAASMGFSELPESVRPTAQRAEQLAKEAGEAVLVAIAMKASYHDEYLAKFGFEASSATEWSVRHLARVQAGSQPMLEIAVAAEEEADGHCYYVLQCAVWRPSEEFCRSEWCSRRRLLHLRDGLHDPVKEQLGLELYATHFGSTPFAARGGFWSSTASRLRSWCQTLTGVINDATAPPAAVATALRLLGAPEKDPAMKALARSCISDP</sequence>
<feature type="non-terminal residue" evidence="1">
    <location>
        <position position="1"/>
    </location>
</feature>
<dbReference type="AlphaFoldDB" id="A0A813KLD9"/>
<proteinExistence type="predicted"/>
<dbReference type="EMBL" id="CAJNNW010030392">
    <property type="protein sequence ID" value="CAE8703329.1"/>
    <property type="molecule type" value="Genomic_DNA"/>
</dbReference>
<comment type="caution">
    <text evidence="1">The sequence shown here is derived from an EMBL/GenBank/DDBJ whole genome shotgun (WGS) entry which is preliminary data.</text>
</comment>
<protein>
    <submittedName>
        <fullName evidence="1">Uncharacterized protein</fullName>
    </submittedName>
</protein>
<name>A0A813KLD9_POLGL</name>
<accession>A0A813KLD9</accession>
<reference evidence="1" key="1">
    <citation type="submission" date="2021-02" db="EMBL/GenBank/DDBJ databases">
        <authorList>
            <person name="Dougan E. K."/>
            <person name="Rhodes N."/>
            <person name="Thang M."/>
            <person name="Chan C."/>
        </authorList>
    </citation>
    <scope>NUCLEOTIDE SEQUENCE</scope>
</reference>
<evidence type="ECO:0000313" key="1">
    <source>
        <dbReference type="EMBL" id="CAE8703329.1"/>
    </source>
</evidence>
<organism evidence="1 2">
    <name type="scientific">Polarella glacialis</name>
    <name type="common">Dinoflagellate</name>
    <dbReference type="NCBI Taxonomy" id="89957"/>
    <lineage>
        <taxon>Eukaryota</taxon>
        <taxon>Sar</taxon>
        <taxon>Alveolata</taxon>
        <taxon>Dinophyceae</taxon>
        <taxon>Suessiales</taxon>
        <taxon>Suessiaceae</taxon>
        <taxon>Polarella</taxon>
    </lineage>
</organism>
<evidence type="ECO:0000313" key="2">
    <source>
        <dbReference type="Proteomes" id="UP000626109"/>
    </source>
</evidence>
<gene>
    <name evidence="1" type="ORF">PGLA2088_LOCUS32788</name>
</gene>